<keyword evidence="6" id="KW-1185">Reference proteome</keyword>
<dbReference type="InterPro" id="IPR013083">
    <property type="entry name" value="Znf_RING/FYVE/PHD"/>
</dbReference>
<evidence type="ECO:0000256" key="1">
    <source>
        <dbReference type="ARBA" id="ARBA00022723"/>
    </source>
</evidence>
<keyword evidence="1" id="KW-0479">Metal-binding</keyword>
<accession>A0A6A4NE53</accession>
<organism evidence="5 6">
    <name type="scientific">Lupinus albus</name>
    <name type="common">White lupine</name>
    <name type="synonym">Lupinus termis</name>
    <dbReference type="NCBI Taxonomy" id="3870"/>
    <lineage>
        <taxon>Eukaryota</taxon>
        <taxon>Viridiplantae</taxon>
        <taxon>Streptophyta</taxon>
        <taxon>Embryophyta</taxon>
        <taxon>Tracheophyta</taxon>
        <taxon>Spermatophyta</taxon>
        <taxon>Magnoliopsida</taxon>
        <taxon>eudicotyledons</taxon>
        <taxon>Gunneridae</taxon>
        <taxon>Pentapetalae</taxon>
        <taxon>rosids</taxon>
        <taxon>fabids</taxon>
        <taxon>Fabales</taxon>
        <taxon>Fabaceae</taxon>
        <taxon>Papilionoideae</taxon>
        <taxon>50 kb inversion clade</taxon>
        <taxon>genistoids sensu lato</taxon>
        <taxon>core genistoids</taxon>
        <taxon>Genisteae</taxon>
        <taxon>Lupinus</taxon>
    </lineage>
</organism>
<gene>
    <name evidence="5" type="ORF">Lalb_Chr21g0318081</name>
</gene>
<dbReference type="OrthoDB" id="1711136at2759"/>
<dbReference type="PIRSF" id="PIRSF036836">
    <property type="entry name" value="RNase_bind_SBP1"/>
    <property type="match status" value="1"/>
</dbReference>
<dbReference type="GO" id="GO:0008270">
    <property type="term" value="F:zinc ion binding"/>
    <property type="evidence" value="ECO:0007669"/>
    <property type="project" value="UniProtKB-KW"/>
</dbReference>
<feature type="coiled-coil region" evidence="4">
    <location>
        <begin position="129"/>
        <end position="184"/>
    </location>
</feature>
<keyword evidence="2" id="KW-0863">Zinc-finger</keyword>
<protein>
    <submittedName>
        <fullName evidence="5">Putative transcription factor C2H2 family</fullName>
    </submittedName>
</protein>
<sequence length="305" mass="35593">MEIQTHLYPPPSNVRGLCGSHDFMIDHNHFSFNFQYNNNPFHQQQQQQNQNVSIIDHVFGFNSNAYNLNHSSTPNSQHNLGLIFQNQWNQLDQIIKSQSGRLRMILQEQAKQEATTLLKRMEPNALYMLNQKDKQIEKAMKEMVDLEAFVTRLEAENQLWQRVAQDKEAMIMHLNQSLENVKERDNFFQNNNEVVGVIMEDAESCNDQNWGMRMEETRENKVIRSKADLLPMLLTSGSSEQNKQECSRKMNRVCKNCDSGRSCIMFLPCRHLCSCKVCEPLLQSCPICTMAKKNTIEIRDFDFSY</sequence>
<dbReference type="PANTHER" id="PTHR42647">
    <property type="entry name" value="SBP (S-RIBONUCLEASE BINDING PROTEIN) FAMILY PROTEIN"/>
    <property type="match status" value="1"/>
</dbReference>
<reference evidence="6" key="1">
    <citation type="journal article" date="2020" name="Nat. Commun.">
        <title>Genome sequence of the cluster root forming white lupin.</title>
        <authorList>
            <person name="Hufnagel B."/>
            <person name="Marques A."/>
            <person name="Soriano A."/>
            <person name="Marques L."/>
            <person name="Divol F."/>
            <person name="Doumas P."/>
            <person name="Sallet E."/>
            <person name="Mancinotti D."/>
            <person name="Carrere S."/>
            <person name="Marande W."/>
            <person name="Arribat S."/>
            <person name="Keller J."/>
            <person name="Huneau C."/>
            <person name="Blein T."/>
            <person name="Aime D."/>
            <person name="Laguerre M."/>
            <person name="Taylor J."/>
            <person name="Schubert V."/>
            <person name="Nelson M."/>
            <person name="Geu-Flores F."/>
            <person name="Crespi M."/>
            <person name="Gallardo-Guerrero K."/>
            <person name="Delaux P.-M."/>
            <person name="Salse J."/>
            <person name="Berges H."/>
            <person name="Guyot R."/>
            <person name="Gouzy J."/>
            <person name="Peret B."/>
        </authorList>
    </citation>
    <scope>NUCLEOTIDE SEQUENCE [LARGE SCALE GENOMIC DNA]</scope>
    <source>
        <strain evidence="6">cv. Amiga</strain>
    </source>
</reference>
<name>A0A6A4NE53_LUPAL</name>
<proteinExistence type="predicted"/>
<dbReference type="EMBL" id="WOCE01000021">
    <property type="protein sequence ID" value="KAE9590293.1"/>
    <property type="molecule type" value="Genomic_DNA"/>
</dbReference>
<evidence type="ECO:0000256" key="3">
    <source>
        <dbReference type="ARBA" id="ARBA00022833"/>
    </source>
</evidence>
<comment type="caution">
    <text evidence="5">The sequence shown here is derived from an EMBL/GenBank/DDBJ whole genome shotgun (WGS) entry which is preliminary data.</text>
</comment>
<dbReference type="PANTHER" id="PTHR42647:SF6">
    <property type="entry name" value="RING-TYPE DOMAIN-CONTAINING PROTEIN"/>
    <property type="match status" value="1"/>
</dbReference>
<dbReference type="AlphaFoldDB" id="A0A6A4NE53"/>
<evidence type="ECO:0000313" key="5">
    <source>
        <dbReference type="EMBL" id="KAE9590293.1"/>
    </source>
</evidence>
<evidence type="ECO:0000256" key="4">
    <source>
        <dbReference type="SAM" id="Coils"/>
    </source>
</evidence>
<dbReference type="Gene3D" id="3.30.40.10">
    <property type="entry name" value="Zinc/RING finger domain, C3HC4 (zinc finger)"/>
    <property type="match status" value="1"/>
</dbReference>
<keyword evidence="4" id="KW-0175">Coiled coil</keyword>
<evidence type="ECO:0000313" key="6">
    <source>
        <dbReference type="Proteomes" id="UP000447434"/>
    </source>
</evidence>
<dbReference type="Proteomes" id="UP000447434">
    <property type="component" value="Chromosome 21"/>
</dbReference>
<dbReference type="Pfam" id="PF13920">
    <property type="entry name" value="zf-C3HC4_3"/>
    <property type="match status" value="1"/>
</dbReference>
<keyword evidence="3" id="KW-0862">Zinc</keyword>
<dbReference type="GO" id="GO:0004842">
    <property type="term" value="F:ubiquitin-protein transferase activity"/>
    <property type="evidence" value="ECO:0007669"/>
    <property type="project" value="TreeGrafter"/>
</dbReference>
<evidence type="ECO:0000256" key="2">
    <source>
        <dbReference type="ARBA" id="ARBA00022771"/>
    </source>
</evidence>